<evidence type="ECO:0000256" key="2">
    <source>
        <dbReference type="SAM" id="Phobius"/>
    </source>
</evidence>
<reference evidence="4" key="1">
    <citation type="journal article" date="2019" name="Int. J. Syst. Evol. Microbiol.">
        <title>The Global Catalogue of Microorganisms (GCM) 10K type strain sequencing project: providing services to taxonomists for standard genome sequencing and annotation.</title>
        <authorList>
            <consortium name="The Broad Institute Genomics Platform"/>
            <consortium name="The Broad Institute Genome Sequencing Center for Infectious Disease"/>
            <person name="Wu L."/>
            <person name="Ma J."/>
        </authorList>
    </citation>
    <scope>NUCLEOTIDE SEQUENCE [LARGE SCALE GENOMIC DNA]</scope>
    <source>
        <strain evidence="4">CGMCC 4.7093</strain>
    </source>
</reference>
<feature type="transmembrane region" description="Helical" evidence="2">
    <location>
        <begin position="373"/>
        <end position="394"/>
    </location>
</feature>
<keyword evidence="4" id="KW-1185">Reference proteome</keyword>
<feature type="transmembrane region" description="Helical" evidence="2">
    <location>
        <begin position="243"/>
        <end position="276"/>
    </location>
</feature>
<protein>
    <recommendedName>
        <fullName evidence="5">Integral membrane protein</fullName>
    </recommendedName>
</protein>
<keyword evidence="2" id="KW-1133">Transmembrane helix</keyword>
<evidence type="ECO:0000313" key="3">
    <source>
        <dbReference type="EMBL" id="MFC5063737.1"/>
    </source>
</evidence>
<feature type="transmembrane region" description="Helical" evidence="2">
    <location>
        <begin position="288"/>
        <end position="321"/>
    </location>
</feature>
<feature type="transmembrane region" description="Helical" evidence="2">
    <location>
        <begin position="328"/>
        <end position="349"/>
    </location>
</feature>
<gene>
    <name evidence="3" type="ORF">ACFPBZ_16075</name>
</gene>
<evidence type="ECO:0000313" key="4">
    <source>
        <dbReference type="Proteomes" id="UP001595947"/>
    </source>
</evidence>
<dbReference type="Proteomes" id="UP001595947">
    <property type="component" value="Unassembled WGS sequence"/>
</dbReference>
<feature type="transmembrane region" description="Helical" evidence="2">
    <location>
        <begin position="196"/>
        <end position="222"/>
    </location>
</feature>
<feature type="region of interest" description="Disordered" evidence="1">
    <location>
        <begin position="1"/>
        <end position="21"/>
    </location>
</feature>
<feature type="transmembrane region" description="Helical" evidence="2">
    <location>
        <begin position="406"/>
        <end position="428"/>
    </location>
</feature>
<proteinExistence type="predicted"/>
<organism evidence="3 4">
    <name type="scientific">Actinomycetospora atypica</name>
    <dbReference type="NCBI Taxonomy" id="1290095"/>
    <lineage>
        <taxon>Bacteria</taxon>
        <taxon>Bacillati</taxon>
        <taxon>Actinomycetota</taxon>
        <taxon>Actinomycetes</taxon>
        <taxon>Pseudonocardiales</taxon>
        <taxon>Pseudonocardiaceae</taxon>
        <taxon>Actinomycetospora</taxon>
    </lineage>
</organism>
<keyword evidence="2" id="KW-0472">Membrane</keyword>
<dbReference type="EMBL" id="JBHSIV010000016">
    <property type="protein sequence ID" value="MFC5063737.1"/>
    <property type="molecule type" value="Genomic_DNA"/>
</dbReference>
<accession>A0ABV9YP68</accession>
<feature type="transmembrane region" description="Helical" evidence="2">
    <location>
        <begin position="434"/>
        <end position="450"/>
    </location>
</feature>
<dbReference type="RefSeq" id="WP_378037084.1">
    <property type="nucleotide sequence ID" value="NZ_JBHSIV010000016.1"/>
</dbReference>
<feature type="transmembrane region" description="Helical" evidence="2">
    <location>
        <begin position="29"/>
        <end position="50"/>
    </location>
</feature>
<sequence length="477" mass="50298">MSTVLGPTRPQGDAPDPAARRGPRLRGDVVAVLLACALVAAASLYGWDAIDRGVDILVGWPPVLAEWMPHFRRGGVAAVLVAVVVVLVGPPVAARLRWGPLLALTFVASAAWTFSLALIDGYGPGIVDRLTTPTEYLVEVRRYPGLGPFLTTFADRIVGMTPDTLVTHASGHPPLATLVYVWIADLLGPGGEPAGLVTLLVGASASTAVAVTIGALGGLRWGPVTLPPAPETVQAGRDLARRYIPFGILFPGAVWVGVSADGMFAGVFAWGVALLALGSVRRGVLGTVLSLLAGVVLGASLFLSYGLAAAGLIPMVIAVLVRRWWPLAVAAVGVLAVVGAFHLGGFFWFDGYEQVKLRYYQVGEYGLRRPYEYWVWANLAALALALGPAVVAGLRRLAWWPRRAPLAVLALVAGAVLAVAAADLSGLSKSEVERIWLPFGTWMVLTCALLPPRSARWWLAAQAVLALAVNSLLFTTW</sequence>
<evidence type="ECO:0008006" key="5">
    <source>
        <dbReference type="Google" id="ProtNLM"/>
    </source>
</evidence>
<feature type="transmembrane region" description="Helical" evidence="2">
    <location>
        <begin position="457"/>
        <end position="475"/>
    </location>
</feature>
<feature type="transmembrane region" description="Helical" evidence="2">
    <location>
        <begin position="70"/>
        <end position="89"/>
    </location>
</feature>
<feature type="transmembrane region" description="Helical" evidence="2">
    <location>
        <begin position="101"/>
        <end position="119"/>
    </location>
</feature>
<keyword evidence="2" id="KW-0812">Transmembrane</keyword>
<name>A0ABV9YP68_9PSEU</name>
<evidence type="ECO:0000256" key="1">
    <source>
        <dbReference type="SAM" id="MobiDB-lite"/>
    </source>
</evidence>
<comment type="caution">
    <text evidence="3">The sequence shown here is derived from an EMBL/GenBank/DDBJ whole genome shotgun (WGS) entry which is preliminary data.</text>
</comment>